<proteinExistence type="predicted"/>
<evidence type="ECO:0000259" key="4">
    <source>
        <dbReference type="PROSITE" id="PS51805"/>
    </source>
</evidence>
<dbReference type="InterPro" id="IPR011011">
    <property type="entry name" value="Znf_FYVE_PHD"/>
</dbReference>
<dbReference type="PANTHER" id="PTHR12420:SF47">
    <property type="entry name" value="PHD FINGER PROTEIN 7"/>
    <property type="match status" value="1"/>
</dbReference>
<feature type="domain" description="PHD-type" evidence="4">
    <location>
        <begin position="1"/>
        <end position="58"/>
    </location>
</feature>
<dbReference type="AlphaFoldDB" id="A0A7K9AVT4"/>
<dbReference type="InterPro" id="IPR034732">
    <property type="entry name" value="EPHD"/>
</dbReference>
<dbReference type="InterPro" id="IPR001965">
    <property type="entry name" value="Znf_PHD"/>
</dbReference>
<dbReference type="GO" id="GO:0005634">
    <property type="term" value="C:nucleus"/>
    <property type="evidence" value="ECO:0007669"/>
    <property type="project" value="TreeGrafter"/>
</dbReference>
<dbReference type="SMART" id="SM00249">
    <property type="entry name" value="PHD"/>
    <property type="match status" value="2"/>
</dbReference>
<keyword evidence="1" id="KW-0479">Metal-binding</keyword>
<dbReference type="Gene3D" id="3.30.40.10">
    <property type="entry name" value="Zinc/RING finger domain, C3HC4 (zinc finger)"/>
    <property type="match status" value="2"/>
</dbReference>
<dbReference type="Proteomes" id="UP000543287">
    <property type="component" value="Unassembled WGS sequence"/>
</dbReference>
<organism evidence="5 6">
    <name type="scientific">Dromaius novaehollandiae</name>
    <name type="common">Emu</name>
    <dbReference type="NCBI Taxonomy" id="8790"/>
    <lineage>
        <taxon>Eukaryota</taxon>
        <taxon>Metazoa</taxon>
        <taxon>Chordata</taxon>
        <taxon>Craniata</taxon>
        <taxon>Vertebrata</taxon>
        <taxon>Euteleostomi</taxon>
        <taxon>Archelosauria</taxon>
        <taxon>Archosauria</taxon>
        <taxon>Dinosauria</taxon>
        <taxon>Saurischia</taxon>
        <taxon>Theropoda</taxon>
        <taxon>Coelurosauria</taxon>
        <taxon>Aves</taxon>
        <taxon>Palaeognathae</taxon>
        <taxon>Casuariiformes</taxon>
        <taxon>Dromaiidae</taxon>
        <taxon>Dromaius</taxon>
    </lineage>
</organism>
<dbReference type="PANTHER" id="PTHR12420">
    <property type="entry name" value="PHD FINGER PROTEIN"/>
    <property type="match status" value="1"/>
</dbReference>
<feature type="non-terminal residue" evidence="5">
    <location>
        <position position="223"/>
    </location>
</feature>
<dbReference type="SUPFAM" id="SSF57903">
    <property type="entry name" value="FYVE/PHD zinc finger"/>
    <property type="match status" value="2"/>
</dbReference>
<keyword evidence="2" id="KW-0863">Zinc-finger</keyword>
<protein>
    <submittedName>
        <fullName evidence="5">PHF7 protein</fullName>
    </submittedName>
</protein>
<feature type="non-terminal residue" evidence="5">
    <location>
        <position position="1"/>
    </location>
</feature>
<dbReference type="Pfam" id="PF26054">
    <property type="entry name" value="PHD_G2E3"/>
    <property type="match status" value="1"/>
</dbReference>
<evidence type="ECO:0000256" key="1">
    <source>
        <dbReference type="ARBA" id="ARBA00022723"/>
    </source>
</evidence>
<reference evidence="5 6" key="1">
    <citation type="submission" date="2019-09" db="EMBL/GenBank/DDBJ databases">
        <title>Bird 10,000 Genomes (B10K) Project - Family phase.</title>
        <authorList>
            <person name="Zhang G."/>
        </authorList>
    </citation>
    <scope>NUCLEOTIDE SEQUENCE [LARGE SCALE GENOMIC DNA]</scope>
    <source>
        <strain evidence="5">B10K-LSUMZ-23963</strain>
        <tissue evidence="5">Muscle</tissue>
    </source>
</reference>
<evidence type="ECO:0000256" key="2">
    <source>
        <dbReference type="ARBA" id="ARBA00022771"/>
    </source>
</evidence>
<evidence type="ECO:0000256" key="3">
    <source>
        <dbReference type="ARBA" id="ARBA00022833"/>
    </source>
</evidence>
<accession>A0A7K9AVT4</accession>
<dbReference type="Pfam" id="PF13771">
    <property type="entry name" value="zf-HC5HC2H"/>
    <property type="match status" value="1"/>
</dbReference>
<evidence type="ECO:0000313" key="6">
    <source>
        <dbReference type="Proteomes" id="UP000543287"/>
    </source>
</evidence>
<dbReference type="GO" id="GO:0008270">
    <property type="term" value="F:zinc ion binding"/>
    <property type="evidence" value="ECO:0007669"/>
    <property type="project" value="UniProtKB-KW"/>
</dbReference>
<evidence type="ECO:0000313" key="5">
    <source>
        <dbReference type="EMBL" id="NXG31973.1"/>
    </source>
</evidence>
<gene>
    <name evidence="5" type="primary">Phf7_2</name>
    <name evidence="5" type="ORF">DRONOV_R10552</name>
</gene>
<dbReference type="InterPro" id="IPR059102">
    <property type="entry name" value="PHD_PHF7/G2E3-like"/>
</dbReference>
<keyword evidence="3" id="KW-0862">Zinc</keyword>
<sequence length="223" mass="24453">EGRRLCSLQCCFACSERGVAISCQGKGCSRSFHLPCTSEHSCVTQFFKEFSSFCWEHRPEQAVQVHPDVETTCIICLEPVGDKISHNTMACPACKGTWFHRGCIRVGGPSLALWAQSVPSSSASLTLLESLLQGQVVPDSRSTPAWEEDTGCEELYQRHSWCDASQCLSRQGRQQAEERGPWELLLCSSCASKGTHRRCSALGTGSDSWECDECAGLGPGKRQ</sequence>
<dbReference type="InterPro" id="IPR051188">
    <property type="entry name" value="PHD-type_Zinc_Finger"/>
</dbReference>
<comment type="caution">
    <text evidence="5">The sequence shown here is derived from an EMBL/GenBank/DDBJ whole genome shotgun (WGS) entry which is preliminary data.</text>
</comment>
<name>A0A7K9AVT4_DRONO</name>
<dbReference type="InterPro" id="IPR013083">
    <property type="entry name" value="Znf_RING/FYVE/PHD"/>
</dbReference>
<dbReference type="EMBL" id="VWZH01000071">
    <property type="protein sequence ID" value="NXG31973.1"/>
    <property type="molecule type" value="Genomic_DNA"/>
</dbReference>
<dbReference type="PROSITE" id="PS51805">
    <property type="entry name" value="EPHD"/>
    <property type="match status" value="1"/>
</dbReference>